<dbReference type="InterPro" id="IPR036390">
    <property type="entry name" value="WH_DNA-bd_sf"/>
</dbReference>
<dbReference type="EMBL" id="JACHDS010000001">
    <property type="protein sequence ID" value="MBB6173942.1"/>
    <property type="molecule type" value="Genomic_DNA"/>
</dbReference>
<comment type="caution">
    <text evidence="1">The sequence shown here is derived from an EMBL/GenBank/DDBJ whole genome shotgun (WGS) entry which is preliminary data.</text>
</comment>
<evidence type="ECO:0000313" key="2">
    <source>
        <dbReference type="Proteomes" id="UP000546642"/>
    </source>
</evidence>
<dbReference type="Gene3D" id="1.10.10.10">
    <property type="entry name" value="Winged helix-like DNA-binding domain superfamily/Winged helix DNA-binding domain"/>
    <property type="match status" value="1"/>
</dbReference>
<protein>
    <recommendedName>
        <fullName evidence="3">MarR family transcriptional regulator</fullName>
    </recommendedName>
</protein>
<sequence>MEYSHSDAELLDQPIGYWAWAAHSAVVDHIRAGLAEFGISQPQYWIMNQVRSGRNGRTREEITEILKGYLDAGATLGPEFDALFDKGLVSIDDEQRLWTTAEGEAVYQRCVERQDALKGVRHDGVTDAEYLTTLKVLQRMIHNVGGEAWHE</sequence>
<name>A0A7X0D6V2_9ACTN</name>
<keyword evidence="2" id="KW-1185">Reference proteome</keyword>
<dbReference type="RefSeq" id="WP_184077668.1">
    <property type="nucleotide sequence ID" value="NZ_JACHDS010000001.1"/>
</dbReference>
<evidence type="ECO:0000313" key="1">
    <source>
        <dbReference type="EMBL" id="MBB6173942.1"/>
    </source>
</evidence>
<dbReference type="SUPFAM" id="SSF46785">
    <property type="entry name" value="Winged helix' DNA-binding domain"/>
    <property type="match status" value="1"/>
</dbReference>
<gene>
    <name evidence="1" type="ORF">HNR23_004002</name>
</gene>
<evidence type="ECO:0008006" key="3">
    <source>
        <dbReference type="Google" id="ProtNLM"/>
    </source>
</evidence>
<dbReference type="InterPro" id="IPR036388">
    <property type="entry name" value="WH-like_DNA-bd_sf"/>
</dbReference>
<dbReference type="AlphaFoldDB" id="A0A7X0D6V2"/>
<reference evidence="1 2" key="1">
    <citation type="submission" date="2020-08" db="EMBL/GenBank/DDBJ databases">
        <title>Sequencing the genomes of 1000 actinobacteria strains.</title>
        <authorList>
            <person name="Klenk H.-P."/>
        </authorList>
    </citation>
    <scope>NUCLEOTIDE SEQUENCE [LARGE SCALE GENOMIC DNA]</scope>
    <source>
        <strain evidence="1 2">DSM 46659</strain>
    </source>
</reference>
<dbReference type="Proteomes" id="UP000546642">
    <property type="component" value="Unassembled WGS sequence"/>
</dbReference>
<proteinExistence type="predicted"/>
<organism evidence="1 2">
    <name type="scientific">Nocardiopsis mwathae</name>
    <dbReference type="NCBI Taxonomy" id="1472723"/>
    <lineage>
        <taxon>Bacteria</taxon>
        <taxon>Bacillati</taxon>
        <taxon>Actinomycetota</taxon>
        <taxon>Actinomycetes</taxon>
        <taxon>Streptosporangiales</taxon>
        <taxon>Nocardiopsidaceae</taxon>
        <taxon>Nocardiopsis</taxon>
    </lineage>
</organism>
<accession>A0A7X0D6V2</accession>